<keyword evidence="2" id="KW-1003">Cell membrane</keyword>
<dbReference type="PANTHER" id="PTHR30250:SF11">
    <property type="entry name" value="O-ANTIGEN TRANSPORTER-RELATED"/>
    <property type="match status" value="1"/>
</dbReference>
<comment type="subcellular location">
    <subcellularLocation>
        <location evidence="1">Cell membrane</location>
        <topology evidence="1">Multi-pass membrane protein</topology>
    </subcellularLocation>
</comment>
<dbReference type="Pfam" id="PF01943">
    <property type="entry name" value="Polysacc_synt"/>
    <property type="match status" value="1"/>
</dbReference>
<evidence type="ECO:0000256" key="3">
    <source>
        <dbReference type="ARBA" id="ARBA00022692"/>
    </source>
</evidence>
<feature type="transmembrane region" description="Helical" evidence="6">
    <location>
        <begin position="467"/>
        <end position="487"/>
    </location>
</feature>
<organism evidence="7 8">
    <name type="scientific">Thermincola ferriacetica</name>
    <dbReference type="NCBI Taxonomy" id="281456"/>
    <lineage>
        <taxon>Bacteria</taxon>
        <taxon>Bacillati</taxon>
        <taxon>Bacillota</taxon>
        <taxon>Clostridia</taxon>
        <taxon>Eubacteriales</taxon>
        <taxon>Thermincolaceae</taxon>
        <taxon>Thermincola</taxon>
    </lineage>
</organism>
<dbReference type="InterPro" id="IPR050833">
    <property type="entry name" value="Poly_Biosynth_Transport"/>
</dbReference>
<feature type="transmembrane region" description="Helical" evidence="6">
    <location>
        <begin position="406"/>
        <end position="428"/>
    </location>
</feature>
<feature type="transmembrane region" description="Helical" evidence="6">
    <location>
        <begin position="223"/>
        <end position="242"/>
    </location>
</feature>
<feature type="transmembrane region" description="Helical" evidence="6">
    <location>
        <begin position="54"/>
        <end position="75"/>
    </location>
</feature>
<evidence type="ECO:0000313" key="7">
    <source>
        <dbReference type="EMBL" id="KNZ70046.1"/>
    </source>
</evidence>
<proteinExistence type="predicted"/>
<evidence type="ECO:0000256" key="6">
    <source>
        <dbReference type="SAM" id="Phobius"/>
    </source>
</evidence>
<reference evidence="8" key="1">
    <citation type="submission" date="2015-07" db="EMBL/GenBank/DDBJ databases">
        <title>Complete Genome of Thermincola ferriacetica strain Z-0001T.</title>
        <authorList>
            <person name="Lusk B."/>
            <person name="Badalamenti J.P."/>
            <person name="Parameswaran P."/>
            <person name="Bond D.R."/>
            <person name="Torres C.I."/>
        </authorList>
    </citation>
    <scope>NUCLEOTIDE SEQUENCE [LARGE SCALE GENOMIC DNA]</scope>
    <source>
        <strain evidence="8">Z-0001</strain>
    </source>
</reference>
<evidence type="ECO:0000313" key="8">
    <source>
        <dbReference type="Proteomes" id="UP000037175"/>
    </source>
</evidence>
<evidence type="ECO:0000256" key="2">
    <source>
        <dbReference type="ARBA" id="ARBA00022475"/>
    </source>
</evidence>
<gene>
    <name evidence="7" type="ORF">Tfer_1186</name>
</gene>
<protein>
    <submittedName>
        <fullName evidence="7">Colanic acid exporter</fullName>
    </submittedName>
</protein>
<evidence type="ECO:0000256" key="4">
    <source>
        <dbReference type="ARBA" id="ARBA00022989"/>
    </source>
</evidence>
<feature type="transmembrane region" description="Helical" evidence="6">
    <location>
        <begin position="375"/>
        <end position="394"/>
    </location>
</feature>
<feature type="transmembrane region" description="Helical" evidence="6">
    <location>
        <begin position="6"/>
        <end position="24"/>
    </location>
</feature>
<evidence type="ECO:0000256" key="1">
    <source>
        <dbReference type="ARBA" id="ARBA00004651"/>
    </source>
</evidence>
<feature type="transmembrane region" description="Helical" evidence="6">
    <location>
        <begin position="196"/>
        <end position="217"/>
    </location>
</feature>
<sequence>MLKLSTLIYSLMIYLGVLILRIKIGLKSLIKYALSYDDTRGEASLRIRFVHGTLWSLIGTVTSRVLSAVAGILTARILGKSGFGELGIINSTVGMFSTFAGLGLGLTCTKFIAELRLTNPTRVGRIMGLTMLMSLFSGSLMALILFVGAPWLSASILNAPNLAPELRIASLLLISGTISGVQTSSLAGFEAFKYTARIGIIQGLISFPLMISGVYFLGLRGAVLALILNSITVLILNKIALNKFTHQFDIQPIYKGVLSESSVLWKFSIPAMLSSFTVIPVMWLVNTLLVNTEHGYAQLGLFNAANQWRNLLEFLPGVIGAVLLPMISAKPNNKNLKLETANFLASWVLVTVMALPLIAFPEAIGFLYGKDYNSVQYYQSLALLLFVSCIVSYVDGISRKLVAKNLMWLGFSYNFFWALLIIGAVTVLKRAGAPGIAASYVIAYVIATVLFVPLYLHKRVMPRGLLLSKEVLVIWIVLSIETILTVLRVSLNLRFIFFFVFSVTMIFCFCSIWRKTSSDLTSFEI</sequence>
<feature type="transmembrane region" description="Helical" evidence="6">
    <location>
        <begin position="341"/>
        <end position="369"/>
    </location>
</feature>
<feature type="transmembrane region" description="Helical" evidence="6">
    <location>
        <begin position="434"/>
        <end position="455"/>
    </location>
</feature>
<accession>A0A0L6W3K7</accession>
<feature type="transmembrane region" description="Helical" evidence="6">
    <location>
        <begin position="168"/>
        <end position="189"/>
    </location>
</feature>
<keyword evidence="8" id="KW-1185">Reference proteome</keyword>
<feature type="transmembrane region" description="Helical" evidence="6">
    <location>
        <begin position="311"/>
        <end position="329"/>
    </location>
</feature>
<name>A0A0L6W3K7_9FIRM</name>
<keyword evidence="3 6" id="KW-0812">Transmembrane</keyword>
<dbReference type="EMBL" id="LGTE01000006">
    <property type="protein sequence ID" value="KNZ70046.1"/>
    <property type="molecule type" value="Genomic_DNA"/>
</dbReference>
<feature type="transmembrane region" description="Helical" evidence="6">
    <location>
        <begin position="493"/>
        <end position="513"/>
    </location>
</feature>
<dbReference type="Proteomes" id="UP000037175">
    <property type="component" value="Unassembled WGS sequence"/>
</dbReference>
<dbReference type="AlphaFoldDB" id="A0A0L6W3K7"/>
<dbReference type="InterPro" id="IPR002797">
    <property type="entry name" value="Polysacc_synth"/>
</dbReference>
<dbReference type="GO" id="GO:0005886">
    <property type="term" value="C:plasma membrane"/>
    <property type="evidence" value="ECO:0007669"/>
    <property type="project" value="UniProtKB-SubCell"/>
</dbReference>
<keyword evidence="4 6" id="KW-1133">Transmembrane helix</keyword>
<feature type="transmembrane region" description="Helical" evidence="6">
    <location>
        <begin position="126"/>
        <end position="148"/>
    </location>
</feature>
<dbReference type="PANTHER" id="PTHR30250">
    <property type="entry name" value="PST FAMILY PREDICTED COLANIC ACID TRANSPORTER"/>
    <property type="match status" value="1"/>
</dbReference>
<feature type="transmembrane region" description="Helical" evidence="6">
    <location>
        <begin position="263"/>
        <end position="285"/>
    </location>
</feature>
<keyword evidence="5 6" id="KW-0472">Membrane</keyword>
<feature type="transmembrane region" description="Helical" evidence="6">
    <location>
        <begin position="87"/>
        <end position="106"/>
    </location>
</feature>
<evidence type="ECO:0000256" key="5">
    <source>
        <dbReference type="ARBA" id="ARBA00023136"/>
    </source>
</evidence>
<comment type="caution">
    <text evidence="7">The sequence shown here is derived from an EMBL/GenBank/DDBJ whole genome shotgun (WGS) entry which is preliminary data.</text>
</comment>